<proteinExistence type="predicted"/>
<dbReference type="EMBL" id="AUXX01000034">
    <property type="protein sequence ID" value="KZN63321.1"/>
    <property type="molecule type" value="Genomic_DNA"/>
</dbReference>
<accession>A0A167KV16</accession>
<name>A0A167KV16_9GAMM</name>
<gene>
    <name evidence="1" type="ORF">N478_03465</name>
</gene>
<protein>
    <submittedName>
        <fullName evidence="1">Uncharacterized protein</fullName>
    </submittedName>
</protein>
<evidence type="ECO:0000313" key="1">
    <source>
        <dbReference type="EMBL" id="KZN63321.1"/>
    </source>
</evidence>
<reference evidence="1 2" key="1">
    <citation type="submission" date="2013-07" db="EMBL/GenBank/DDBJ databases">
        <title>Comparative Genomic and Metabolomic Analysis of Twelve Strains of Pseudoalteromonas luteoviolacea.</title>
        <authorList>
            <person name="Vynne N.G."/>
            <person name="Mansson M."/>
            <person name="Gram L."/>
        </authorList>
    </citation>
    <scope>NUCLEOTIDE SEQUENCE [LARGE SCALE GENOMIC DNA]</scope>
    <source>
        <strain evidence="1 2">S4060-1</strain>
    </source>
</reference>
<dbReference type="PATRIC" id="fig|1365257.3.peg.3727"/>
<evidence type="ECO:0000313" key="2">
    <source>
        <dbReference type="Proteomes" id="UP000076661"/>
    </source>
</evidence>
<dbReference type="AlphaFoldDB" id="A0A167KV16"/>
<dbReference type="Proteomes" id="UP000076661">
    <property type="component" value="Unassembled WGS sequence"/>
</dbReference>
<organism evidence="1 2">
    <name type="scientific">Pseudoalteromonas luteoviolacea S4060-1</name>
    <dbReference type="NCBI Taxonomy" id="1365257"/>
    <lineage>
        <taxon>Bacteria</taxon>
        <taxon>Pseudomonadati</taxon>
        <taxon>Pseudomonadota</taxon>
        <taxon>Gammaproteobacteria</taxon>
        <taxon>Alteromonadales</taxon>
        <taxon>Pseudoalteromonadaceae</taxon>
        <taxon>Pseudoalteromonas</taxon>
    </lineage>
</organism>
<sequence length="141" mass="15726">MNGMVVDNNLLETLTQEQYEYLSKNSVYKTSAIYQKGNDAYIVGNTRPNFVAMNVALWSNDLTTIQGSSSSMVERDAAKISPNSGMMFHTINGELYAYSSGDIRDNPSNFKSLISELVEQVGELVIYVKENDDSDTFNVKN</sequence>
<comment type="caution">
    <text evidence="1">The sequence shown here is derived from an EMBL/GenBank/DDBJ whole genome shotgun (WGS) entry which is preliminary data.</text>
</comment>